<dbReference type="PANTHER" id="PTHR10151">
    <property type="entry name" value="ECTONUCLEOTIDE PYROPHOSPHATASE/PHOSPHODIESTERASE"/>
    <property type="match status" value="1"/>
</dbReference>
<dbReference type="GO" id="GO:0016787">
    <property type="term" value="F:hydrolase activity"/>
    <property type="evidence" value="ECO:0007669"/>
    <property type="project" value="UniProtKB-ARBA"/>
</dbReference>
<feature type="transmembrane region" description="Helical" evidence="1">
    <location>
        <begin position="444"/>
        <end position="469"/>
    </location>
</feature>
<dbReference type="Gene3D" id="3.30.1360.180">
    <property type="match status" value="1"/>
</dbReference>
<dbReference type="PANTHER" id="PTHR10151:SF120">
    <property type="entry name" value="BIS(5'-ADENOSYL)-TRIPHOSPHATASE"/>
    <property type="match status" value="1"/>
</dbReference>
<keyword evidence="2" id="KW-1185">Reference proteome</keyword>
<dbReference type="Gene3D" id="3.40.720.10">
    <property type="entry name" value="Alkaline Phosphatase, subunit A"/>
    <property type="match status" value="1"/>
</dbReference>
<name>A0AA85IYY8_TRIRE</name>
<accession>A0AA85IYY8</accession>
<keyword evidence="1" id="KW-0472">Membrane</keyword>
<dbReference type="CDD" id="cd16018">
    <property type="entry name" value="Enpp"/>
    <property type="match status" value="1"/>
</dbReference>
<reference evidence="3" key="2">
    <citation type="submission" date="2023-11" db="UniProtKB">
        <authorList>
            <consortium name="WormBaseParasite"/>
        </authorList>
    </citation>
    <scope>IDENTIFICATION</scope>
</reference>
<dbReference type="Proteomes" id="UP000050795">
    <property type="component" value="Unassembled WGS sequence"/>
</dbReference>
<dbReference type="AlphaFoldDB" id="A0AA85IYY8"/>
<protein>
    <recommendedName>
        <fullName evidence="4">Ectonucleotide pyrophosphatase/phosphodiesterase family member 5</fullName>
    </recommendedName>
</protein>
<evidence type="ECO:0000313" key="3">
    <source>
        <dbReference type="WBParaSite" id="TREG1_118710.1"/>
    </source>
</evidence>
<evidence type="ECO:0008006" key="4">
    <source>
        <dbReference type="Google" id="ProtNLM"/>
    </source>
</evidence>
<dbReference type="Pfam" id="PF01663">
    <property type="entry name" value="Phosphodiest"/>
    <property type="match status" value="1"/>
</dbReference>
<dbReference type="SUPFAM" id="SSF53649">
    <property type="entry name" value="Alkaline phosphatase-like"/>
    <property type="match status" value="1"/>
</dbReference>
<organism evidence="2 3">
    <name type="scientific">Trichobilharzia regenti</name>
    <name type="common">Nasal bird schistosome</name>
    <dbReference type="NCBI Taxonomy" id="157069"/>
    <lineage>
        <taxon>Eukaryota</taxon>
        <taxon>Metazoa</taxon>
        <taxon>Spiralia</taxon>
        <taxon>Lophotrochozoa</taxon>
        <taxon>Platyhelminthes</taxon>
        <taxon>Trematoda</taxon>
        <taxon>Digenea</taxon>
        <taxon>Strigeidida</taxon>
        <taxon>Schistosomatoidea</taxon>
        <taxon>Schistosomatidae</taxon>
        <taxon>Trichobilharzia</taxon>
    </lineage>
</organism>
<keyword evidence="1" id="KW-0812">Transmembrane</keyword>
<sequence>MRQAALLSNQGRYLRYIWWCTVTRVYACLCEYMSPTLGSEYPNTTVILPPKLLVISLDGFRHDYLDRAKERRINISGFEKIWNSGFRIAKVHNEFITRTGPNHISMVTGLHEESHGIIDNVFYDPMLNDTFDLVNEIHAPQSKWYDVGSEPIWVTNQRHGYQSAVYFWPGSDTSIKGYLPSYYHTPYNPEISLTKRIDTIVQSLTSENVTLGLIYYHEPDSQGHISGPDSPEIYNVIRELNHDMEYLLSLIDKQPGLKASLNIILTSDHGMSSVSTNRTIILHDYIDENWYYSPGADHRIVWLLWPKNGISSDDLYKRLVKKHSKMNVYLRENVPNRLHYSNSQRISPLVVYCEPGWMIVKSKESIAEFTKLGDHGYDPNDSEMSPFFLAMGPGFKDMSRSRRTIPSIQMVDIYPLINGSLSRVKHLLRGNNDDTYFSSFLDALTVGVILLCCLTLSLTLVIVACYSSLNYPYLFPHRSRSGYYHPLREQQQHTDEPPLLGEHQNHQHCQPNLLLLQRRYRSNNYQKAIQLEDLKTSTDTRKKLNHKRKLHNVYLNKESIGQTDRQHLLLNYTTDNDNKNHHEVNNSGDIIHNVADVYRGGGVGPHDDDSEEEFEEFNKFSSQYIDDETFINLLRQPNGRYP</sequence>
<proteinExistence type="predicted"/>
<evidence type="ECO:0000313" key="2">
    <source>
        <dbReference type="Proteomes" id="UP000050795"/>
    </source>
</evidence>
<keyword evidence="1" id="KW-1133">Transmembrane helix</keyword>
<reference evidence="2" key="1">
    <citation type="submission" date="2022-06" db="EMBL/GenBank/DDBJ databases">
        <authorList>
            <person name="Berger JAMES D."/>
            <person name="Berger JAMES D."/>
        </authorList>
    </citation>
    <scope>NUCLEOTIDE SEQUENCE [LARGE SCALE GENOMIC DNA]</scope>
</reference>
<evidence type="ECO:0000256" key="1">
    <source>
        <dbReference type="SAM" id="Phobius"/>
    </source>
</evidence>
<dbReference type="WBParaSite" id="TREG1_118710.1">
    <property type="protein sequence ID" value="TREG1_118710.1"/>
    <property type="gene ID" value="TREG1_118710"/>
</dbReference>
<dbReference type="InterPro" id="IPR017850">
    <property type="entry name" value="Alkaline_phosphatase_core_sf"/>
</dbReference>
<dbReference type="InterPro" id="IPR002591">
    <property type="entry name" value="Phosphodiest/P_Trfase"/>
</dbReference>